<feature type="region of interest" description="Disordered" evidence="1">
    <location>
        <begin position="236"/>
        <end position="257"/>
    </location>
</feature>
<dbReference type="EMBL" id="CP060635">
    <property type="protein sequence ID" value="QNM07750.1"/>
    <property type="molecule type" value="Genomic_DNA"/>
</dbReference>
<evidence type="ECO:0000313" key="3">
    <source>
        <dbReference type="EMBL" id="QNM07750.1"/>
    </source>
</evidence>
<reference evidence="3 4" key="1">
    <citation type="submission" date="2020-08" db="EMBL/GenBank/DDBJ databases">
        <authorList>
            <person name="Liu C."/>
            <person name="Sun Q."/>
        </authorList>
    </citation>
    <scope>NUCLEOTIDE SEQUENCE [LARGE SCALE GENOMIC DNA]</scope>
    <source>
        <strain evidence="3 4">NSJ-29</strain>
    </source>
</reference>
<dbReference type="KEGG" id="whj:H9Q79_12610"/>
<keyword evidence="2" id="KW-0812">Transmembrane</keyword>
<organism evidence="3 4">
    <name type="scientific">Wansuia hejianensis</name>
    <dbReference type="NCBI Taxonomy" id="2763667"/>
    <lineage>
        <taxon>Bacteria</taxon>
        <taxon>Bacillati</taxon>
        <taxon>Bacillota</taxon>
        <taxon>Clostridia</taxon>
        <taxon>Lachnospirales</taxon>
        <taxon>Lachnospiraceae</taxon>
        <taxon>Wansuia</taxon>
    </lineage>
</organism>
<protein>
    <submittedName>
        <fullName evidence="3">Zinc ribbon domain-containing protein</fullName>
    </submittedName>
</protein>
<feature type="transmembrane region" description="Helical" evidence="2">
    <location>
        <begin position="92"/>
        <end position="114"/>
    </location>
</feature>
<dbReference type="Proteomes" id="UP000515860">
    <property type="component" value="Chromosome"/>
</dbReference>
<keyword evidence="2" id="KW-1133">Transmembrane helix</keyword>
<dbReference type="AlphaFoldDB" id="A0A7G9GAB8"/>
<proteinExistence type="predicted"/>
<gene>
    <name evidence="3" type="ORF">H9Q79_12610</name>
</gene>
<dbReference type="RefSeq" id="WP_249328433.1">
    <property type="nucleotide sequence ID" value="NZ_CP060635.1"/>
</dbReference>
<feature type="compositionally biased region" description="Polar residues" evidence="1">
    <location>
        <begin position="236"/>
        <end position="252"/>
    </location>
</feature>
<feature type="transmembrane region" description="Helical" evidence="2">
    <location>
        <begin position="155"/>
        <end position="176"/>
    </location>
</feature>
<feature type="transmembrane region" description="Helical" evidence="2">
    <location>
        <begin position="126"/>
        <end position="143"/>
    </location>
</feature>
<evidence type="ECO:0000256" key="2">
    <source>
        <dbReference type="SAM" id="Phobius"/>
    </source>
</evidence>
<keyword evidence="4" id="KW-1185">Reference proteome</keyword>
<evidence type="ECO:0000313" key="4">
    <source>
        <dbReference type="Proteomes" id="UP000515860"/>
    </source>
</evidence>
<keyword evidence="2" id="KW-0472">Membrane</keyword>
<name>A0A7G9GAB8_9FIRM</name>
<evidence type="ECO:0000256" key="1">
    <source>
        <dbReference type="SAM" id="MobiDB-lite"/>
    </source>
</evidence>
<sequence>MNDTKYSPATSKTEELMDGSFRSAMSYIALLVKSWKLDPLQRTLAIISAVSSLFLLINLNVQVYIWMCALAGLLQLWMCVKKVKIESFSMAFTYSLFSVGSLITAIQQIINYGGYYFSGWRGAERVIVQLVLYVLVTMAWILALKKDENKNTLRLVFFVISCVLGAYEVIYVLLALRTSFKLALYGLAWIGFIAVFAIQVFMLYRKNALQRQTFVQSVNSGINSINPQMPYYSPEQPQTTVLPQEHPSTISEEVQDPAPEPTVKFCARCGAAMDSQSKFCAKCGSRLE</sequence>
<feature type="transmembrane region" description="Helical" evidence="2">
    <location>
        <begin position="40"/>
        <end position="57"/>
    </location>
</feature>
<feature type="transmembrane region" description="Helical" evidence="2">
    <location>
        <begin position="182"/>
        <end position="204"/>
    </location>
</feature>
<accession>A0A7G9GAB8</accession>